<keyword evidence="3" id="KW-0812">Transmembrane</keyword>
<dbReference type="Proteomes" id="UP000683925">
    <property type="component" value="Unassembled WGS sequence"/>
</dbReference>
<dbReference type="AlphaFoldDB" id="A0A8S1WWA2"/>
<proteinExistence type="predicted"/>
<organism evidence="5 6">
    <name type="scientific">Paramecium octaurelia</name>
    <dbReference type="NCBI Taxonomy" id="43137"/>
    <lineage>
        <taxon>Eukaryota</taxon>
        <taxon>Sar</taxon>
        <taxon>Alveolata</taxon>
        <taxon>Ciliophora</taxon>
        <taxon>Intramacronucleata</taxon>
        <taxon>Oligohymenophorea</taxon>
        <taxon>Peniculida</taxon>
        <taxon>Parameciidae</taxon>
        <taxon>Paramecium</taxon>
    </lineage>
</organism>
<sequence length="311" mass="36961">MNSSPYIVKRRQRVGDWICGATDAISSRIENPQSNHFEVFEHWFSSITKNQLKVLMNYQKTKSIQQLNRAFWCWIWINFEFTIFVFFSAFIESIIIQQIYLQIMSDLKPYLLNQTKSVHHFQHTFFKQEPSPIKSHRKQLEQHGSPNHLSTSLSFSKPLTNKPQQTQSETSYVYYLIQQIKKMEQTIQELKQENQLLRSQQKIGFLDLQFQQKQMIKYHNLLKSVQQVKLDNITLRKNIEQMNLMMKIHLAPVNETFQLLNHPENTVIVHKESINPMQNDSINESTPNVKIHANISKYQKCKTETQFKDQK</sequence>
<accession>A0A8S1WWA2</accession>
<gene>
    <name evidence="4" type="ORF">POCTA_138.1.T1030088</name>
    <name evidence="5" type="ORF">POCTA_138.1.T1030090</name>
</gene>
<feature type="transmembrane region" description="Helical" evidence="3">
    <location>
        <begin position="70"/>
        <end position="91"/>
    </location>
</feature>
<feature type="compositionally biased region" description="Polar residues" evidence="2">
    <location>
        <begin position="142"/>
        <end position="164"/>
    </location>
</feature>
<evidence type="ECO:0000256" key="1">
    <source>
        <dbReference type="SAM" id="Coils"/>
    </source>
</evidence>
<keyword evidence="6" id="KW-1185">Reference proteome</keyword>
<feature type="region of interest" description="Disordered" evidence="2">
    <location>
        <begin position="136"/>
        <end position="164"/>
    </location>
</feature>
<evidence type="ECO:0008006" key="7">
    <source>
        <dbReference type="Google" id="ProtNLM"/>
    </source>
</evidence>
<keyword evidence="3" id="KW-0472">Membrane</keyword>
<dbReference type="EMBL" id="CAJJDP010000103">
    <property type="protein sequence ID" value="CAD8192879.1"/>
    <property type="molecule type" value="Genomic_DNA"/>
</dbReference>
<protein>
    <recommendedName>
        <fullName evidence="7">Transmembrane protein</fullName>
    </recommendedName>
</protein>
<keyword evidence="1" id="KW-0175">Coiled coil</keyword>
<evidence type="ECO:0000313" key="4">
    <source>
        <dbReference type="EMBL" id="CAD8192879.1"/>
    </source>
</evidence>
<dbReference type="OMA" id="YANINKY"/>
<evidence type="ECO:0000256" key="3">
    <source>
        <dbReference type="SAM" id="Phobius"/>
    </source>
</evidence>
<feature type="coiled-coil region" evidence="1">
    <location>
        <begin position="173"/>
        <end position="203"/>
    </location>
</feature>
<dbReference type="OrthoDB" id="302794at2759"/>
<evidence type="ECO:0000256" key="2">
    <source>
        <dbReference type="SAM" id="MobiDB-lite"/>
    </source>
</evidence>
<keyword evidence="3" id="KW-1133">Transmembrane helix</keyword>
<dbReference type="EMBL" id="CAJJDP010000103">
    <property type="protein sequence ID" value="CAD8192880.1"/>
    <property type="molecule type" value="Genomic_DNA"/>
</dbReference>
<comment type="caution">
    <text evidence="5">The sequence shown here is derived from an EMBL/GenBank/DDBJ whole genome shotgun (WGS) entry which is preliminary data.</text>
</comment>
<evidence type="ECO:0000313" key="6">
    <source>
        <dbReference type="Proteomes" id="UP000683925"/>
    </source>
</evidence>
<reference evidence="5" key="1">
    <citation type="submission" date="2021-01" db="EMBL/GenBank/DDBJ databases">
        <authorList>
            <consortium name="Genoscope - CEA"/>
            <person name="William W."/>
        </authorList>
    </citation>
    <scope>NUCLEOTIDE SEQUENCE</scope>
</reference>
<evidence type="ECO:0000313" key="5">
    <source>
        <dbReference type="EMBL" id="CAD8192880.1"/>
    </source>
</evidence>
<name>A0A8S1WWA2_PAROT</name>